<dbReference type="PROSITE" id="PS50088">
    <property type="entry name" value="ANK_REPEAT"/>
    <property type="match status" value="2"/>
</dbReference>
<evidence type="ECO:0000313" key="5">
    <source>
        <dbReference type="Proteomes" id="UP000320085"/>
    </source>
</evidence>
<name>A0A543PPA3_9MICO</name>
<dbReference type="AlphaFoldDB" id="A0A543PPA3"/>
<dbReference type="Gene3D" id="1.25.40.20">
    <property type="entry name" value="Ankyrin repeat-containing domain"/>
    <property type="match status" value="1"/>
</dbReference>
<gene>
    <name evidence="4" type="ORF">FHX52_2612</name>
</gene>
<comment type="caution">
    <text evidence="4">The sequence shown here is derived from an EMBL/GenBank/DDBJ whole genome shotgun (WGS) entry which is preliminary data.</text>
</comment>
<reference evidence="4 5" key="1">
    <citation type="submission" date="2019-06" db="EMBL/GenBank/DDBJ databases">
        <title>Sequencing the genomes of 1000 actinobacteria strains.</title>
        <authorList>
            <person name="Klenk H.-P."/>
        </authorList>
    </citation>
    <scope>NUCLEOTIDE SEQUENCE [LARGE SCALE GENOMIC DNA]</scope>
    <source>
        <strain evidence="4 5">DSM 21776</strain>
    </source>
</reference>
<dbReference type="PROSITE" id="PS50297">
    <property type="entry name" value="ANK_REP_REGION"/>
    <property type="match status" value="2"/>
</dbReference>
<organism evidence="4 5">
    <name type="scientific">Humibacillus xanthopallidus</name>
    <dbReference type="NCBI Taxonomy" id="412689"/>
    <lineage>
        <taxon>Bacteria</taxon>
        <taxon>Bacillati</taxon>
        <taxon>Actinomycetota</taxon>
        <taxon>Actinomycetes</taxon>
        <taxon>Micrococcales</taxon>
        <taxon>Intrasporangiaceae</taxon>
        <taxon>Humibacillus</taxon>
    </lineage>
</organism>
<dbReference type="GO" id="GO:0085020">
    <property type="term" value="P:protein K6-linked ubiquitination"/>
    <property type="evidence" value="ECO:0007669"/>
    <property type="project" value="TreeGrafter"/>
</dbReference>
<dbReference type="Pfam" id="PF12796">
    <property type="entry name" value="Ank_2"/>
    <property type="match status" value="1"/>
</dbReference>
<evidence type="ECO:0000256" key="1">
    <source>
        <dbReference type="ARBA" id="ARBA00022737"/>
    </source>
</evidence>
<feature type="repeat" description="ANK" evidence="3">
    <location>
        <begin position="82"/>
        <end position="114"/>
    </location>
</feature>
<evidence type="ECO:0000256" key="2">
    <source>
        <dbReference type="ARBA" id="ARBA00023043"/>
    </source>
</evidence>
<proteinExistence type="predicted"/>
<accession>A0A543PPA3</accession>
<sequence length="138" mass="14683">MTEQTGPPLDPEQTRQVVAMAMELAREGRTEDLVDLVDHGLPVDVFDGAGNTVLMLAAYHGHPETVAALVERGADVDRCNARDQSPVAGALFKGEDEVVRLLVEAGADLDAGSPSGRATAELFGQQHLIEPEEVARRG</sequence>
<dbReference type="PANTHER" id="PTHR24171">
    <property type="entry name" value="ANKYRIN REPEAT DOMAIN-CONTAINING PROTEIN 39-RELATED"/>
    <property type="match status" value="1"/>
</dbReference>
<dbReference type="PANTHER" id="PTHR24171:SF8">
    <property type="entry name" value="BRCA1-ASSOCIATED RING DOMAIN PROTEIN 1"/>
    <property type="match status" value="1"/>
</dbReference>
<dbReference type="OrthoDB" id="306540at2"/>
<dbReference type="GO" id="GO:0004842">
    <property type="term" value="F:ubiquitin-protein transferase activity"/>
    <property type="evidence" value="ECO:0007669"/>
    <property type="project" value="TreeGrafter"/>
</dbReference>
<evidence type="ECO:0000313" key="4">
    <source>
        <dbReference type="EMBL" id="TQN45908.1"/>
    </source>
</evidence>
<dbReference type="SUPFAM" id="SSF48403">
    <property type="entry name" value="Ankyrin repeat"/>
    <property type="match status" value="1"/>
</dbReference>
<keyword evidence="2 3" id="KW-0040">ANK repeat</keyword>
<dbReference type="InterPro" id="IPR002110">
    <property type="entry name" value="Ankyrin_rpt"/>
</dbReference>
<dbReference type="SMART" id="SM00248">
    <property type="entry name" value="ANK"/>
    <property type="match status" value="2"/>
</dbReference>
<dbReference type="InterPro" id="IPR036770">
    <property type="entry name" value="Ankyrin_rpt-contain_sf"/>
</dbReference>
<dbReference type="PRINTS" id="PR01415">
    <property type="entry name" value="ANKYRIN"/>
</dbReference>
<feature type="repeat" description="ANK" evidence="3">
    <location>
        <begin position="49"/>
        <end position="81"/>
    </location>
</feature>
<protein>
    <submittedName>
        <fullName evidence="4">Uncharacterized protein</fullName>
    </submittedName>
</protein>
<dbReference type="RefSeq" id="WP_141822644.1">
    <property type="nucleotide sequence ID" value="NZ_BAAAQC010000010.1"/>
</dbReference>
<evidence type="ECO:0000256" key="3">
    <source>
        <dbReference type="PROSITE-ProRule" id="PRU00023"/>
    </source>
</evidence>
<keyword evidence="1" id="KW-0677">Repeat</keyword>
<dbReference type="EMBL" id="VFQF01000002">
    <property type="protein sequence ID" value="TQN45908.1"/>
    <property type="molecule type" value="Genomic_DNA"/>
</dbReference>
<dbReference type="Proteomes" id="UP000320085">
    <property type="component" value="Unassembled WGS sequence"/>
</dbReference>